<name>A0A4S4NCE4_9RHOB</name>
<keyword evidence="3" id="KW-1185">Reference proteome</keyword>
<dbReference type="Proteomes" id="UP000306602">
    <property type="component" value="Unassembled WGS sequence"/>
</dbReference>
<dbReference type="OrthoDB" id="7365442at2"/>
<dbReference type="EMBL" id="SRKY01000002">
    <property type="protein sequence ID" value="THH37049.1"/>
    <property type="molecule type" value="Genomic_DNA"/>
</dbReference>
<protein>
    <submittedName>
        <fullName evidence="2">Type 1 glutamine amidotransferase</fullName>
    </submittedName>
</protein>
<dbReference type="CDD" id="cd01741">
    <property type="entry name" value="GATase1_1"/>
    <property type="match status" value="1"/>
</dbReference>
<dbReference type="InterPro" id="IPR029062">
    <property type="entry name" value="Class_I_gatase-like"/>
</dbReference>
<dbReference type="PANTHER" id="PTHR42695:SF5">
    <property type="entry name" value="GLUTAMINE AMIDOTRANSFERASE YLR126C-RELATED"/>
    <property type="match status" value="1"/>
</dbReference>
<dbReference type="Gene3D" id="3.40.50.880">
    <property type="match status" value="1"/>
</dbReference>
<sequence length="233" mass="25526">MRLAVLDVCVWLEEYQSGQPRFGEVLSVWLRRAVPEAQITVLNIGEGAPLPVADAFDGYLLGGSEKGVYDDAPWMAPLRQFLQDVRRAGRPVFGICFGHQIMADVYGGKAEYLGAAEVGVRHFEIDGLFVTGHVWHQDQVTQVPPGAQVIGSADYCPVAALAYEFPAMSVQFHPEYSAEYVADFLARSRGEVLSAEETDAALAQFSRSDVQADLFADRAGAFFRDAYAARVKS</sequence>
<evidence type="ECO:0000313" key="3">
    <source>
        <dbReference type="Proteomes" id="UP000306602"/>
    </source>
</evidence>
<evidence type="ECO:0000313" key="2">
    <source>
        <dbReference type="EMBL" id="THH37049.1"/>
    </source>
</evidence>
<dbReference type="GO" id="GO:0005829">
    <property type="term" value="C:cytosol"/>
    <property type="evidence" value="ECO:0007669"/>
    <property type="project" value="TreeGrafter"/>
</dbReference>
<dbReference type="Pfam" id="PF00117">
    <property type="entry name" value="GATase"/>
    <property type="match status" value="1"/>
</dbReference>
<dbReference type="PROSITE" id="PS51273">
    <property type="entry name" value="GATASE_TYPE_1"/>
    <property type="match status" value="1"/>
</dbReference>
<dbReference type="InterPro" id="IPR017926">
    <property type="entry name" value="GATASE"/>
</dbReference>
<evidence type="ECO:0000259" key="1">
    <source>
        <dbReference type="Pfam" id="PF00117"/>
    </source>
</evidence>
<organism evidence="2 3">
    <name type="scientific">Aliishimia ponticola</name>
    <dbReference type="NCBI Taxonomy" id="2499833"/>
    <lineage>
        <taxon>Bacteria</taxon>
        <taxon>Pseudomonadati</taxon>
        <taxon>Pseudomonadota</taxon>
        <taxon>Alphaproteobacteria</taxon>
        <taxon>Rhodobacterales</taxon>
        <taxon>Paracoccaceae</taxon>
        <taxon>Aliishimia</taxon>
    </lineage>
</organism>
<comment type="caution">
    <text evidence="2">The sequence shown here is derived from an EMBL/GenBank/DDBJ whole genome shotgun (WGS) entry which is preliminary data.</text>
</comment>
<dbReference type="SUPFAM" id="SSF52317">
    <property type="entry name" value="Class I glutamine amidotransferase-like"/>
    <property type="match status" value="1"/>
</dbReference>
<dbReference type="RefSeq" id="WP_136462647.1">
    <property type="nucleotide sequence ID" value="NZ_SRKY01000002.1"/>
</dbReference>
<reference evidence="2 3" key="1">
    <citation type="submission" date="2019-04" db="EMBL/GenBank/DDBJ databases">
        <title>Shimia ponticola sp. nov., isolated from seawater.</title>
        <authorList>
            <person name="Kim Y.-O."/>
            <person name="Yoon J.-H."/>
        </authorList>
    </citation>
    <scope>NUCLEOTIDE SEQUENCE [LARGE SCALE GENOMIC DNA]</scope>
    <source>
        <strain evidence="2 3">MYP11</strain>
    </source>
</reference>
<keyword evidence="2" id="KW-0315">Glutamine amidotransferase</keyword>
<dbReference type="InterPro" id="IPR044992">
    <property type="entry name" value="ChyE-like"/>
</dbReference>
<proteinExistence type="predicted"/>
<dbReference type="PANTHER" id="PTHR42695">
    <property type="entry name" value="GLUTAMINE AMIDOTRANSFERASE YLR126C-RELATED"/>
    <property type="match status" value="1"/>
</dbReference>
<gene>
    <name evidence="2" type="ORF">E4Z66_08910</name>
</gene>
<keyword evidence="2" id="KW-0808">Transferase</keyword>
<accession>A0A4S4NCE4</accession>
<dbReference type="AlphaFoldDB" id="A0A4S4NCE4"/>
<dbReference type="GO" id="GO:0016740">
    <property type="term" value="F:transferase activity"/>
    <property type="evidence" value="ECO:0007669"/>
    <property type="project" value="UniProtKB-KW"/>
</dbReference>
<feature type="domain" description="Glutamine amidotransferase" evidence="1">
    <location>
        <begin position="75"/>
        <end position="178"/>
    </location>
</feature>